<dbReference type="GO" id="GO:0003677">
    <property type="term" value="F:DNA binding"/>
    <property type="evidence" value="ECO:0007669"/>
    <property type="project" value="InterPro"/>
</dbReference>
<gene>
    <name evidence="2" type="ORF">Pth03_27320</name>
</gene>
<feature type="domain" description="MmyB-like transcription regulator ligand binding" evidence="1">
    <location>
        <begin position="63"/>
        <end position="224"/>
    </location>
</feature>
<dbReference type="CDD" id="cd00093">
    <property type="entry name" value="HTH_XRE"/>
    <property type="match status" value="1"/>
</dbReference>
<dbReference type="AlphaFoldDB" id="A0A8J3UYS6"/>
<dbReference type="InterPro" id="IPR041413">
    <property type="entry name" value="MLTR_LBD"/>
</dbReference>
<dbReference type="Proteomes" id="UP000605992">
    <property type="component" value="Unassembled WGS sequence"/>
</dbReference>
<evidence type="ECO:0000259" key="1">
    <source>
        <dbReference type="Pfam" id="PF17765"/>
    </source>
</evidence>
<dbReference type="InterPro" id="IPR001387">
    <property type="entry name" value="Cro/C1-type_HTH"/>
</dbReference>
<keyword evidence="3" id="KW-1185">Reference proteome</keyword>
<organism evidence="2 3">
    <name type="scientific">Planotetraspora thailandica</name>
    <dbReference type="NCBI Taxonomy" id="487172"/>
    <lineage>
        <taxon>Bacteria</taxon>
        <taxon>Bacillati</taxon>
        <taxon>Actinomycetota</taxon>
        <taxon>Actinomycetes</taxon>
        <taxon>Streptosporangiales</taxon>
        <taxon>Streptosporangiaceae</taxon>
        <taxon>Planotetraspora</taxon>
    </lineage>
</organism>
<protein>
    <submittedName>
        <fullName evidence="2">Transcriptional regulator</fullName>
    </submittedName>
</protein>
<dbReference type="Gene3D" id="3.30.450.180">
    <property type="match status" value="1"/>
</dbReference>
<dbReference type="PANTHER" id="PTHR35010">
    <property type="entry name" value="BLL4672 PROTEIN-RELATED"/>
    <property type="match status" value="1"/>
</dbReference>
<evidence type="ECO:0000313" key="2">
    <source>
        <dbReference type="EMBL" id="GII54343.1"/>
    </source>
</evidence>
<dbReference type="EMBL" id="BOOR01000017">
    <property type="protein sequence ID" value="GII54343.1"/>
    <property type="molecule type" value="Genomic_DNA"/>
</dbReference>
<dbReference type="PANTHER" id="PTHR35010:SF2">
    <property type="entry name" value="BLL4672 PROTEIN"/>
    <property type="match status" value="1"/>
</dbReference>
<dbReference type="Pfam" id="PF17765">
    <property type="entry name" value="MLTR_LBD"/>
    <property type="match status" value="1"/>
</dbReference>
<proteinExistence type="predicted"/>
<dbReference type="Gene3D" id="1.10.260.40">
    <property type="entry name" value="lambda repressor-like DNA-binding domains"/>
    <property type="match status" value="1"/>
</dbReference>
<evidence type="ECO:0000313" key="3">
    <source>
        <dbReference type="Proteomes" id="UP000605992"/>
    </source>
</evidence>
<reference evidence="2" key="1">
    <citation type="submission" date="2021-01" db="EMBL/GenBank/DDBJ databases">
        <title>Whole genome shotgun sequence of Planotetraspora thailandica NBRC 104271.</title>
        <authorList>
            <person name="Komaki H."/>
            <person name="Tamura T."/>
        </authorList>
    </citation>
    <scope>NUCLEOTIDE SEQUENCE</scope>
    <source>
        <strain evidence="2">NBRC 104271</strain>
    </source>
</reference>
<comment type="caution">
    <text evidence="2">The sequence shown here is derived from an EMBL/GenBank/DDBJ whole genome shotgun (WGS) entry which is preliminary data.</text>
</comment>
<sequence length="240" mass="27052">MLAGVSTDYYVRLEQGRERNPSDQVIEALARVFCLDTDATVYLHELVHPREGGRTFTDRDDHVDPNVVRLMEQWTAAVAFVVNHRLDILAGNRLGTALWDGYEHSPNLLRFAFLNPESREFYLEWEEDAVSMVAHLRAMTVGVRNDPLLSGLIEELSSNSADFRRLWARHDVLVKKQERKHLHHRVVGDLHLWHETFAIGNAPGQLLFVAQAEPGSPSESALGALAMNVGNSEARPAPRC</sequence>
<dbReference type="InterPro" id="IPR010982">
    <property type="entry name" value="Lambda_DNA-bd_dom_sf"/>
</dbReference>
<accession>A0A8J3UYS6</accession>
<name>A0A8J3UYS6_9ACTN</name>